<comment type="catalytic activity">
    <reaction evidence="12">
        <text>ATP + H2O + cellular proteinSide 1 = ADP + phosphate + cellular proteinSide 2.</text>
        <dbReference type="EC" id="7.4.2.8"/>
    </reaction>
</comment>
<dbReference type="GO" id="GO:0065002">
    <property type="term" value="P:intracellular protein transmembrane transport"/>
    <property type="evidence" value="ECO:0007669"/>
    <property type="project" value="UniProtKB-UniRule"/>
</dbReference>
<dbReference type="InterPro" id="IPR014018">
    <property type="entry name" value="SecA_motor_DEAD"/>
</dbReference>
<dbReference type="PANTHER" id="PTHR30612">
    <property type="entry name" value="SECA INNER MEMBRANE COMPONENT OF SEC PROTEIN SECRETION SYSTEM"/>
    <property type="match status" value="1"/>
</dbReference>
<dbReference type="CDD" id="cd17928">
    <property type="entry name" value="DEXDc_SecA"/>
    <property type="match status" value="1"/>
</dbReference>
<dbReference type="PRINTS" id="PR00906">
    <property type="entry name" value="SECA"/>
</dbReference>
<dbReference type="InterPro" id="IPR011116">
    <property type="entry name" value="SecA_Wing/Scaffold"/>
</dbReference>
<evidence type="ECO:0000313" key="16">
    <source>
        <dbReference type="EMBL" id="KJU87917.1"/>
    </source>
</evidence>
<dbReference type="GO" id="GO:0043952">
    <property type="term" value="P:protein transport by the Sec complex"/>
    <property type="evidence" value="ECO:0007669"/>
    <property type="project" value="TreeGrafter"/>
</dbReference>
<evidence type="ECO:0000256" key="12">
    <source>
        <dbReference type="HAMAP-Rule" id="MF_01382"/>
    </source>
</evidence>
<comment type="subcellular location">
    <subcellularLocation>
        <location evidence="12">Cell membrane</location>
        <topology evidence="12">Peripheral membrane protein</topology>
        <orientation evidence="12">Cytoplasmic side</orientation>
    </subcellularLocation>
    <subcellularLocation>
        <location evidence="12">Cytoplasm</location>
    </subcellularLocation>
    <subcellularLocation>
        <location evidence="1">Membrane</location>
        <topology evidence="1">Peripheral membrane protein</topology>
    </subcellularLocation>
    <text evidence="12">Distribution is 50-50.</text>
</comment>
<evidence type="ECO:0000256" key="3">
    <source>
        <dbReference type="ARBA" id="ARBA00022448"/>
    </source>
</evidence>
<evidence type="ECO:0000256" key="9">
    <source>
        <dbReference type="ARBA" id="ARBA00022967"/>
    </source>
</evidence>
<evidence type="ECO:0000256" key="2">
    <source>
        <dbReference type="ARBA" id="ARBA00007650"/>
    </source>
</evidence>
<evidence type="ECO:0000256" key="6">
    <source>
        <dbReference type="ARBA" id="ARBA00022741"/>
    </source>
</evidence>
<organism evidence="16 17">
    <name type="scientific">Streptococcus infantis</name>
    <dbReference type="NCBI Taxonomy" id="68892"/>
    <lineage>
        <taxon>Bacteria</taxon>
        <taxon>Bacillati</taxon>
        <taxon>Bacillota</taxon>
        <taxon>Bacilli</taxon>
        <taxon>Lactobacillales</taxon>
        <taxon>Streptococcaceae</taxon>
        <taxon>Streptococcus</taxon>
    </lineage>
</organism>
<evidence type="ECO:0000259" key="14">
    <source>
        <dbReference type="PROSITE" id="PS51194"/>
    </source>
</evidence>
<reference evidence="16 17" key="1">
    <citation type="submission" date="2015-02" db="EMBL/GenBank/DDBJ databases">
        <title>Evolution of amylase-binding proteins of oral streptococcal species.</title>
        <authorList>
            <person name="Haase E.M."/>
        </authorList>
    </citation>
    <scope>NUCLEOTIDE SEQUENCE [LARGE SCALE GENOMIC DNA]</scope>
    <source>
        <strain evidence="16 17">UC6950A</strain>
    </source>
</reference>
<feature type="domain" description="Helicase C-terminal" evidence="14">
    <location>
        <begin position="405"/>
        <end position="578"/>
    </location>
</feature>
<dbReference type="SUPFAM" id="SSF52540">
    <property type="entry name" value="P-loop containing nucleoside triphosphate hydrolases"/>
    <property type="match status" value="2"/>
</dbReference>
<dbReference type="EMBL" id="JYOV01000027">
    <property type="protein sequence ID" value="KJU87917.1"/>
    <property type="molecule type" value="Genomic_DNA"/>
</dbReference>
<dbReference type="Proteomes" id="UP000033405">
    <property type="component" value="Unassembled WGS sequence"/>
</dbReference>
<dbReference type="InterPro" id="IPR011130">
    <property type="entry name" value="SecA_preprotein_X-link_dom"/>
</dbReference>
<dbReference type="NCBIfam" id="TIGR03714">
    <property type="entry name" value="secA2"/>
    <property type="match status" value="1"/>
</dbReference>
<keyword evidence="3 12" id="KW-0813">Transport</keyword>
<dbReference type="CDD" id="cd18803">
    <property type="entry name" value="SF2_C_secA"/>
    <property type="match status" value="1"/>
</dbReference>
<keyword evidence="9 12" id="KW-1278">Translocase</keyword>
<dbReference type="InterPro" id="IPR001650">
    <property type="entry name" value="Helicase_C-like"/>
</dbReference>
<dbReference type="FunFam" id="3.40.50.300:FF:000429">
    <property type="entry name" value="Preprotein translocase subunit SecA"/>
    <property type="match status" value="1"/>
</dbReference>
<keyword evidence="10 12" id="KW-0811">Translocation</keyword>
<evidence type="ECO:0000256" key="1">
    <source>
        <dbReference type="ARBA" id="ARBA00004170"/>
    </source>
</evidence>
<dbReference type="PROSITE" id="PS51194">
    <property type="entry name" value="HELICASE_CTER"/>
    <property type="match status" value="1"/>
</dbReference>
<evidence type="ECO:0000313" key="17">
    <source>
        <dbReference type="Proteomes" id="UP000033405"/>
    </source>
</evidence>
<dbReference type="GO" id="GO:0005524">
    <property type="term" value="F:ATP binding"/>
    <property type="evidence" value="ECO:0007669"/>
    <property type="project" value="UniProtKB-UniRule"/>
</dbReference>
<feature type="binding site" evidence="12">
    <location>
        <position position="494"/>
    </location>
    <ligand>
        <name>ATP</name>
        <dbReference type="ChEBI" id="CHEBI:30616"/>
    </ligand>
</feature>
<gene>
    <name evidence="16" type="primary">secA_2</name>
    <name evidence="12" type="synonym">secA</name>
    <name evidence="16" type="ORF">TZ96_01935</name>
</gene>
<dbReference type="GO" id="GO:0006605">
    <property type="term" value="P:protein targeting"/>
    <property type="evidence" value="ECO:0007669"/>
    <property type="project" value="UniProtKB-UniRule"/>
</dbReference>
<sequence>MWNNNRQLSKVKKILHQINLKKEEMASLTDDELAGKTQEFKERLTAGESLDDILVEAFAVVREADKRILGMFPYDVQVMGGIVIHQGNVAEMNTGEGKTLTATMPVYLNALSGQGVMLVTTNGYLAKRDAEEMGQVYEFLGLTIRIPFPEEDDDEELTPEDKREVYSADVVYTTNSGLGFDYLLDNLASSEDKKYMPAFNFVIIDEVDAVLLDSAQIPLVISGSPRVQSNFYEIIDTLMTTLVEGQDYIFKEEKKEVWLTTKGAKTAESFLGIDNLYSEEHSVLARHLIFALRAHTLFKRDKDYIIRKGEKDEELVLLDQGTGRLLEMTKLQGGLHQAIEAKEHVSLSEETRAMASITYQSLFKKFKKISGMTGTGKVAEKEFLETYGMSVIRIPTNRPNQRIDYPDNLYVTLPEKVYASLAEIKYYHEKGNPLLIFVGSVEMSELYSSLLLREGIAHNVLNAHNAAREAQMIAESGRMGAVTVATSMAGRGTDIKLGPGVAELGGLVVIGTERMNSKRIDLQIRGRSGRQGDPGLSKFFVSLEDDVIKKFGPPWVHKMYKDYTVNQQISPEPLEGRRYRKLVEKAQKASDSAARSSRSQTLEYAESMNIQREMVYSQRNRLIDGTEDLDGFVVDVLDEFVRKSLSEESFESREELYHFIVKNISFLYHAVPRELDMTDKDAIKLVLETTVQKSLQEKRTLLETLDLFSHFQRLALLKAIDDNWVEQVDYLQQLSLAIGGQSAAQKNPIVEYYQEAYNGFEEMKKQVKKDMVRNLLLSRVDISPDGEIMTYFP</sequence>
<feature type="domain" description="SecA family profile" evidence="15">
    <location>
        <begin position="1"/>
        <end position="572"/>
    </location>
</feature>
<dbReference type="InterPro" id="IPR011115">
    <property type="entry name" value="SecA_DEAD"/>
</dbReference>
<dbReference type="Pfam" id="PF01043">
    <property type="entry name" value="SecA_PP_bind"/>
    <property type="match status" value="1"/>
</dbReference>
<dbReference type="HAMAP" id="MF_01382">
    <property type="entry name" value="SecA"/>
    <property type="match status" value="1"/>
</dbReference>
<dbReference type="NCBIfam" id="NF006630">
    <property type="entry name" value="PRK09200.1"/>
    <property type="match status" value="1"/>
</dbReference>
<dbReference type="Pfam" id="PF07517">
    <property type="entry name" value="SecA_DEAD"/>
    <property type="match status" value="1"/>
</dbReference>
<feature type="binding site" evidence="12">
    <location>
        <begin position="95"/>
        <end position="99"/>
    </location>
    <ligand>
        <name>ATP</name>
        <dbReference type="ChEBI" id="CHEBI:30616"/>
    </ligand>
</feature>
<dbReference type="GO" id="GO:0008564">
    <property type="term" value="F:protein-exporting ATPase activity"/>
    <property type="evidence" value="ECO:0007669"/>
    <property type="project" value="UniProtKB-EC"/>
</dbReference>
<keyword evidence="8 12" id="KW-0653">Protein transport</keyword>
<dbReference type="InterPro" id="IPR036670">
    <property type="entry name" value="SecA_X-link_sf"/>
</dbReference>
<dbReference type="Gene3D" id="3.90.1440.10">
    <property type="entry name" value="SecA, preprotein cross-linking domain"/>
    <property type="match status" value="1"/>
</dbReference>
<evidence type="ECO:0000256" key="11">
    <source>
        <dbReference type="ARBA" id="ARBA00023136"/>
    </source>
</evidence>
<feature type="domain" description="Helicase ATP-binding" evidence="13">
    <location>
        <begin position="79"/>
        <end position="243"/>
    </location>
</feature>
<proteinExistence type="inferred from homology"/>
<keyword evidence="5 12" id="KW-0963">Cytoplasm</keyword>
<evidence type="ECO:0000256" key="8">
    <source>
        <dbReference type="ARBA" id="ARBA00022927"/>
    </source>
</evidence>
<name>A0A0F3H1D8_9STRE</name>
<keyword evidence="7 12" id="KW-0067">ATP-binding</keyword>
<dbReference type="Pfam" id="PF07516">
    <property type="entry name" value="SecA_SW"/>
    <property type="match status" value="1"/>
</dbReference>
<dbReference type="RefSeq" id="WP_045763915.1">
    <property type="nucleotide sequence ID" value="NZ_JYOV01000027.1"/>
</dbReference>
<evidence type="ECO:0000256" key="4">
    <source>
        <dbReference type="ARBA" id="ARBA00022475"/>
    </source>
</evidence>
<keyword evidence="6 12" id="KW-0547">Nucleotide-binding</keyword>
<dbReference type="SMART" id="SM00957">
    <property type="entry name" value="SecA_DEAD"/>
    <property type="match status" value="1"/>
</dbReference>
<dbReference type="PANTHER" id="PTHR30612:SF0">
    <property type="entry name" value="CHLOROPLAST PROTEIN-TRANSPORTING ATPASE"/>
    <property type="match status" value="1"/>
</dbReference>
<dbReference type="InterPro" id="IPR000185">
    <property type="entry name" value="SecA"/>
</dbReference>
<dbReference type="InterPro" id="IPR044722">
    <property type="entry name" value="SecA_SF2_C"/>
</dbReference>
<comment type="function">
    <text evidence="12">Part of the Sec protein translocase complex. Interacts with the SecYEG preprotein conducting channel. Has a central role in coupling the hydrolysis of ATP to the transfer of proteins into and across the cell membrane, serving as an ATP-driven molecular motor driving the stepwise translocation of polypeptide chains across the membrane.</text>
</comment>
<comment type="similarity">
    <text evidence="2 12">Belongs to the SecA family.</text>
</comment>
<feature type="binding site" evidence="12">
    <location>
        <position position="77"/>
    </location>
    <ligand>
        <name>ATP</name>
        <dbReference type="ChEBI" id="CHEBI:30616"/>
    </ligand>
</feature>
<dbReference type="GO" id="GO:0031522">
    <property type="term" value="C:cell envelope Sec protein transport complex"/>
    <property type="evidence" value="ECO:0007669"/>
    <property type="project" value="TreeGrafter"/>
</dbReference>
<dbReference type="Gene3D" id="3.40.50.300">
    <property type="entry name" value="P-loop containing nucleotide triphosphate hydrolases"/>
    <property type="match status" value="2"/>
</dbReference>
<dbReference type="SMART" id="SM00958">
    <property type="entry name" value="SecA_PP_bind"/>
    <property type="match status" value="1"/>
</dbReference>
<keyword evidence="4 12" id="KW-1003">Cell membrane</keyword>
<dbReference type="InterPro" id="IPR036266">
    <property type="entry name" value="SecA_Wing/Scaffold_sf"/>
</dbReference>
<dbReference type="Pfam" id="PF21090">
    <property type="entry name" value="P-loop_SecA"/>
    <property type="match status" value="2"/>
</dbReference>
<evidence type="ECO:0000256" key="10">
    <source>
        <dbReference type="ARBA" id="ARBA00023010"/>
    </source>
</evidence>
<evidence type="ECO:0000259" key="15">
    <source>
        <dbReference type="PROSITE" id="PS51196"/>
    </source>
</evidence>
<dbReference type="SUPFAM" id="SSF81886">
    <property type="entry name" value="Helical scaffold and wing domains of SecA"/>
    <property type="match status" value="1"/>
</dbReference>
<accession>A0A0F3H1D8</accession>
<dbReference type="InterPro" id="IPR027417">
    <property type="entry name" value="P-loop_NTPase"/>
</dbReference>
<comment type="caution">
    <text evidence="16">The sequence shown here is derived from an EMBL/GenBank/DDBJ whole genome shotgun (WGS) entry which is preliminary data.</text>
</comment>
<dbReference type="GO" id="GO:0005829">
    <property type="term" value="C:cytosol"/>
    <property type="evidence" value="ECO:0007669"/>
    <property type="project" value="TreeGrafter"/>
</dbReference>
<dbReference type="PATRIC" id="fig|28037.218.peg.1899"/>
<evidence type="ECO:0000256" key="5">
    <source>
        <dbReference type="ARBA" id="ARBA00022490"/>
    </source>
</evidence>
<protein>
    <recommendedName>
        <fullName evidence="12">Protein translocase subunit SecA</fullName>
        <ecNumber evidence="12">7.4.2.8</ecNumber>
    </recommendedName>
</protein>
<evidence type="ECO:0000256" key="7">
    <source>
        <dbReference type="ARBA" id="ARBA00022840"/>
    </source>
</evidence>
<dbReference type="PROSITE" id="PS51196">
    <property type="entry name" value="SECA_MOTOR_DEAD"/>
    <property type="match status" value="1"/>
</dbReference>
<comment type="subunit">
    <text evidence="12">Monomer and homodimer. Part of the essential Sec protein translocation apparatus which comprises SecA, SecYEG and auxiliary proteins SecDF. Other proteins may also be involved.</text>
</comment>
<dbReference type="GO" id="GO:0005886">
    <property type="term" value="C:plasma membrane"/>
    <property type="evidence" value="ECO:0007669"/>
    <property type="project" value="UniProtKB-SubCell"/>
</dbReference>
<dbReference type="EC" id="7.4.2.8" evidence="12"/>
<dbReference type="InterPro" id="IPR014001">
    <property type="entry name" value="Helicase_ATP-bd"/>
</dbReference>
<dbReference type="SUPFAM" id="SSF81767">
    <property type="entry name" value="Pre-protein crosslinking domain of SecA"/>
    <property type="match status" value="1"/>
</dbReference>
<keyword evidence="11 12" id="KW-0472">Membrane</keyword>
<evidence type="ECO:0000259" key="13">
    <source>
        <dbReference type="PROSITE" id="PS51192"/>
    </source>
</evidence>
<dbReference type="Gene3D" id="1.10.3060.10">
    <property type="entry name" value="Helical scaffold and wing domains of SecA"/>
    <property type="match status" value="1"/>
</dbReference>
<dbReference type="GO" id="GO:0017038">
    <property type="term" value="P:protein import"/>
    <property type="evidence" value="ECO:0007669"/>
    <property type="project" value="InterPro"/>
</dbReference>
<dbReference type="AlphaFoldDB" id="A0A0F3H1D8"/>
<dbReference type="PROSITE" id="PS51192">
    <property type="entry name" value="HELICASE_ATP_BIND_1"/>
    <property type="match status" value="1"/>
</dbReference>
<dbReference type="InterPro" id="IPR022490">
    <property type="entry name" value="SecA2"/>
</dbReference>